<dbReference type="Gene3D" id="3.30.1370.10">
    <property type="entry name" value="K Homology domain, type 1"/>
    <property type="match status" value="3"/>
</dbReference>
<dbReference type="InterPro" id="IPR036612">
    <property type="entry name" value="KH_dom_type_1_sf"/>
</dbReference>
<organism evidence="5 6">
    <name type="scientific">Effrenium voratum</name>
    <dbReference type="NCBI Taxonomy" id="2562239"/>
    <lineage>
        <taxon>Eukaryota</taxon>
        <taxon>Sar</taxon>
        <taxon>Alveolata</taxon>
        <taxon>Dinophyceae</taxon>
        <taxon>Suessiales</taxon>
        <taxon>Symbiodiniaceae</taxon>
        <taxon>Effrenium</taxon>
    </lineage>
</organism>
<feature type="compositionally biased region" description="Gly residues" evidence="3">
    <location>
        <begin position="400"/>
        <end position="446"/>
    </location>
</feature>
<feature type="domain" description="K Homology" evidence="4">
    <location>
        <begin position="280"/>
        <end position="350"/>
    </location>
</feature>
<gene>
    <name evidence="5" type="ORF">EVOR1521_LOCUS14395</name>
</gene>
<reference evidence="5" key="1">
    <citation type="submission" date="2023-08" db="EMBL/GenBank/DDBJ databases">
        <authorList>
            <person name="Chen Y."/>
            <person name="Shah S."/>
            <person name="Dougan E. K."/>
            <person name="Thang M."/>
            <person name="Chan C."/>
        </authorList>
    </citation>
    <scope>NUCLEOTIDE SEQUENCE</scope>
</reference>
<dbReference type="Pfam" id="PF00013">
    <property type="entry name" value="KH_1"/>
    <property type="match status" value="3"/>
</dbReference>
<evidence type="ECO:0000313" key="5">
    <source>
        <dbReference type="EMBL" id="CAJ1388563.1"/>
    </source>
</evidence>
<feature type="domain" description="K Homology" evidence="4">
    <location>
        <begin position="103"/>
        <end position="172"/>
    </location>
</feature>
<dbReference type="CDD" id="cd00105">
    <property type="entry name" value="KH-I"/>
    <property type="match status" value="2"/>
</dbReference>
<name>A0AA36IJ43_9DINO</name>
<feature type="region of interest" description="Disordered" evidence="3">
    <location>
        <begin position="352"/>
        <end position="499"/>
    </location>
</feature>
<evidence type="ECO:0000313" key="6">
    <source>
        <dbReference type="Proteomes" id="UP001178507"/>
    </source>
</evidence>
<dbReference type="InterPro" id="IPR004087">
    <property type="entry name" value="KH_dom"/>
</dbReference>
<evidence type="ECO:0000259" key="4">
    <source>
        <dbReference type="SMART" id="SM00322"/>
    </source>
</evidence>
<feature type="compositionally biased region" description="Gly residues" evidence="3">
    <location>
        <begin position="369"/>
        <end position="387"/>
    </location>
</feature>
<keyword evidence="6" id="KW-1185">Reference proteome</keyword>
<dbReference type="SUPFAM" id="SSF54791">
    <property type="entry name" value="Eukaryotic type KH-domain (KH-domain type I)"/>
    <property type="match status" value="3"/>
</dbReference>
<protein>
    <recommendedName>
        <fullName evidence="4">K Homology domain-containing protein</fullName>
    </recommendedName>
</protein>
<evidence type="ECO:0000256" key="2">
    <source>
        <dbReference type="PROSITE-ProRule" id="PRU00117"/>
    </source>
</evidence>
<dbReference type="Proteomes" id="UP001178507">
    <property type="component" value="Unassembled WGS sequence"/>
</dbReference>
<proteinExistence type="predicted"/>
<keyword evidence="2" id="KW-0694">RNA-binding</keyword>
<sequence>MGGDGAGKGQRSRYAFKALCPNDLIARMLGRGGSRKDQLQDETGCKIVISGRDDYFPGTRWRILIAFSDSPDACLGVLEQLINDIVELSKEKPGLEAEFTDSGQYVFRCVVTKQMSSAIIGPKGANARAIREDSGCKVAVDSNIIGGHQLVKLVGEPRGLRVAIAMVNRHIQDQCGSPAYSDWASVKCFDRSGNPVYMPPAETFGKGERGGQHGHASHTSQEREDRERTPRGQGSARGRAAIPPPASLTSLKQPESEVDAALLDALSQTATAFPPGGLDIEYTITCELPSEKVGLLIGRKGEDVQRIRKSTGTYVHFDPVQDGAEGQTLVIRGPLLQVYRAHALLMRRYHETQAEEAPKNGKVSSSKTGGMGGGADAGMGSTGGGSMGSSMGKSVFSQMSGGGMGGGMGSGGGSKGSGRGSSGKGGGGGTGGKSGGSMGGMGGMAGDGEQRVQELEMQLQQLQQQMQEVKMLRQSSMSPPAPAPPAAAPRKGGKGWKGR</sequence>
<feature type="compositionally biased region" description="Low complexity" evidence="3">
    <location>
        <begin position="455"/>
        <end position="468"/>
    </location>
</feature>
<dbReference type="GO" id="GO:0003723">
    <property type="term" value="F:RNA binding"/>
    <property type="evidence" value="ECO:0007669"/>
    <property type="project" value="UniProtKB-UniRule"/>
</dbReference>
<dbReference type="InterPro" id="IPR004088">
    <property type="entry name" value="KH_dom_type_1"/>
</dbReference>
<dbReference type="PROSITE" id="PS50084">
    <property type="entry name" value="KH_TYPE_1"/>
    <property type="match status" value="3"/>
</dbReference>
<keyword evidence="1" id="KW-0677">Repeat</keyword>
<dbReference type="AlphaFoldDB" id="A0AA36IJ43"/>
<evidence type="ECO:0000256" key="3">
    <source>
        <dbReference type="SAM" id="MobiDB-lite"/>
    </source>
</evidence>
<evidence type="ECO:0000256" key="1">
    <source>
        <dbReference type="ARBA" id="ARBA00022737"/>
    </source>
</evidence>
<dbReference type="PANTHER" id="PTHR10288">
    <property type="entry name" value="KH DOMAIN CONTAINING RNA BINDING PROTEIN"/>
    <property type="match status" value="1"/>
</dbReference>
<feature type="domain" description="K Homology" evidence="4">
    <location>
        <begin position="12"/>
        <end position="87"/>
    </location>
</feature>
<feature type="region of interest" description="Disordered" evidence="3">
    <location>
        <begin position="199"/>
        <end position="254"/>
    </location>
</feature>
<dbReference type="SMART" id="SM00322">
    <property type="entry name" value="KH"/>
    <property type="match status" value="3"/>
</dbReference>
<comment type="caution">
    <text evidence="5">The sequence shown here is derived from an EMBL/GenBank/DDBJ whole genome shotgun (WGS) entry which is preliminary data.</text>
</comment>
<dbReference type="EMBL" id="CAUJNA010001713">
    <property type="protein sequence ID" value="CAJ1388563.1"/>
    <property type="molecule type" value="Genomic_DNA"/>
</dbReference>
<accession>A0AA36IJ43</accession>
<feature type="compositionally biased region" description="Basic and acidic residues" evidence="3">
    <location>
        <begin position="220"/>
        <end position="230"/>
    </location>
</feature>